<proteinExistence type="predicted"/>
<dbReference type="Proteomes" id="UP000010411">
    <property type="component" value="Unassembled WGS sequence"/>
</dbReference>
<comment type="caution">
    <text evidence="1">The sequence shown here is derived from an EMBL/GenBank/DDBJ whole genome shotgun (WGS) entry which is preliminary data.</text>
</comment>
<feature type="non-terminal residue" evidence="1">
    <location>
        <position position="1"/>
    </location>
</feature>
<protein>
    <submittedName>
        <fullName evidence="1">Uncharacterized protein</fullName>
    </submittedName>
</protein>
<accession>L1KW02</accession>
<evidence type="ECO:0000313" key="2">
    <source>
        <dbReference type="Proteomes" id="UP000010411"/>
    </source>
</evidence>
<sequence>ADGAGQLHDVVGGHIVQPDRQVLQGPARGEFVPDLGDRPVDRVAPGGALAGDGRRGPGFQHGTRMRVVAVLGDVDLHGPLLGFH</sequence>
<evidence type="ECO:0000313" key="1">
    <source>
        <dbReference type="EMBL" id="EKX64772.1"/>
    </source>
</evidence>
<gene>
    <name evidence="1" type="ORF">STRIP9103_08805</name>
</gene>
<dbReference type="AlphaFoldDB" id="L1KW02"/>
<keyword evidence="2" id="KW-1185">Reference proteome</keyword>
<dbReference type="EMBL" id="AEJC01000347">
    <property type="protein sequence ID" value="EKX64772.1"/>
    <property type="molecule type" value="Genomic_DNA"/>
</dbReference>
<reference evidence="1 2" key="1">
    <citation type="submission" date="2012-11" db="EMBL/GenBank/DDBJ databases">
        <authorList>
            <person name="Huguet-Tapia J.C."/>
            <person name="Durkin A.S."/>
            <person name="Pettis G.S."/>
            <person name="Badger J.H."/>
        </authorList>
    </citation>
    <scope>NUCLEOTIDE SEQUENCE [LARGE SCALE GENOMIC DNA]</scope>
    <source>
        <strain evidence="1 2">91-03</strain>
    </source>
</reference>
<organism evidence="1 2">
    <name type="scientific">Streptomyces ipomoeae 91-03</name>
    <dbReference type="NCBI Taxonomy" id="698759"/>
    <lineage>
        <taxon>Bacteria</taxon>
        <taxon>Bacillati</taxon>
        <taxon>Actinomycetota</taxon>
        <taxon>Actinomycetes</taxon>
        <taxon>Kitasatosporales</taxon>
        <taxon>Streptomycetaceae</taxon>
        <taxon>Streptomyces</taxon>
    </lineage>
</organism>
<name>L1KW02_9ACTN</name>